<dbReference type="Proteomes" id="UP001283341">
    <property type="component" value="Unassembled WGS sequence"/>
</dbReference>
<evidence type="ECO:0000256" key="1">
    <source>
        <dbReference type="ARBA" id="ARBA00006298"/>
    </source>
</evidence>
<reference evidence="2" key="2">
    <citation type="submission" date="2023-06" db="EMBL/GenBank/DDBJ databases">
        <authorList>
            <consortium name="Lawrence Berkeley National Laboratory"/>
            <person name="Haridas S."/>
            <person name="Hensen N."/>
            <person name="Bonometti L."/>
            <person name="Westerberg I."/>
            <person name="Brannstrom I.O."/>
            <person name="Guillou S."/>
            <person name="Cros-Aarteil S."/>
            <person name="Calhoun S."/>
            <person name="Kuo A."/>
            <person name="Mondo S."/>
            <person name="Pangilinan J."/>
            <person name="Riley R."/>
            <person name="Labutti K."/>
            <person name="Andreopoulos B."/>
            <person name="Lipzen A."/>
            <person name="Chen C."/>
            <person name="Yanf M."/>
            <person name="Daum C."/>
            <person name="Ng V."/>
            <person name="Clum A."/>
            <person name="Steindorff A."/>
            <person name="Ohm R."/>
            <person name="Martin F."/>
            <person name="Silar P."/>
            <person name="Natvig D."/>
            <person name="Lalanne C."/>
            <person name="Gautier V."/>
            <person name="Ament-Velasquez S.L."/>
            <person name="Kruys A."/>
            <person name="Hutchinson M.I."/>
            <person name="Powell A.J."/>
            <person name="Barry K."/>
            <person name="Miller A.N."/>
            <person name="Grigoriev I.V."/>
            <person name="Debuchy R."/>
            <person name="Gladieux P."/>
            <person name="Thoren M.H."/>
            <person name="Johannesson H."/>
        </authorList>
    </citation>
    <scope>NUCLEOTIDE SEQUENCE</scope>
    <source>
        <strain evidence="2">CBS 118394</strain>
    </source>
</reference>
<comment type="similarity">
    <text evidence="1">Belongs to the MDM20/NAA25 family.</text>
</comment>
<reference evidence="2" key="1">
    <citation type="journal article" date="2023" name="Mol. Phylogenet. Evol.">
        <title>Genome-scale phylogeny and comparative genomics of the fungal order Sordariales.</title>
        <authorList>
            <person name="Hensen N."/>
            <person name="Bonometti L."/>
            <person name="Westerberg I."/>
            <person name="Brannstrom I.O."/>
            <person name="Guillou S."/>
            <person name="Cros-Aarteil S."/>
            <person name="Calhoun S."/>
            <person name="Haridas S."/>
            <person name="Kuo A."/>
            <person name="Mondo S."/>
            <person name="Pangilinan J."/>
            <person name="Riley R."/>
            <person name="LaButti K."/>
            <person name="Andreopoulos B."/>
            <person name="Lipzen A."/>
            <person name="Chen C."/>
            <person name="Yan M."/>
            <person name="Daum C."/>
            <person name="Ng V."/>
            <person name="Clum A."/>
            <person name="Steindorff A."/>
            <person name="Ohm R.A."/>
            <person name="Martin F."/>
            <person name="Silar P."/>
            <person name="Natvig D.O."/>
            <person name="Lalanne C."/>
            <person name="Gautier V."/>
            <person name="Ament-Velasquez S.L."/>
            <person name="Kruys A."/>
            <person name="Hutchinson M.I."/>
            <person name="Powell A.J."/>
            <person name="Barry K."/>
            <person name="Miller A.N."/>
            <person name="Grigoriev I.V."/>
            <person name="Debuchy R."/>
            <person name="Gladieux P."/>
            <person name="Hiltunen Thoren M."/>
            <person name="Johannesson H."/>
        </authorList>
    </citation>
    <scope>NUCLEOTIDE SEQUENCE</scope>
    <source>
        <strain evidence="2">CBS 118394</strain>
    </source>
</reference>
<dbReference type="AlphaFoldDB" id="A0AAE0IBH7"/>
<dbReference type="PANTHER" id="PTHR22767">
    <property type="entry name" value="N-TERMINAL ACETYLTRANSFERASE-RELATED"/>
    <property type="match status" value="1"/>
</dbReference>
<proteinExistence type="inferred from homology"/>
<dbReference type="EMBL" id="JAUEDM010000003">
    <property type="protein sequence ID" value="KAK3321953.1"/>
    <property type="molecule type" value="Genomic_DNA"/>
</dbReference>
<dbReference type="PANTHER" id="PTHR22767:SF3">
    <property type="entry name" value="N-ALPHA-ACETYLTRANSFERASE 25, NATB AUXILIARY SUBUNIT"/>
    <property type="match status" value="1"/>
</dbReference>
<accession>A0AAE0IBH7</accession>
<name>A0AAE0IBH7_9PEZI</name>
<gene>
    <name evidence="2" type="ORF">B0H66DRAFT_619252</name>
</gene>
<keyword evidence="3" id="KW-1185">Reference proteome</keyword>
<comment type="caution">
    <text evidence="2">The sequence shown here is derived from an EMBL/GenBank/DDBJ whole genome shotgun (WGS) entry which is preliminary data.</text>
</comment>
<sequence length="1009" mass="112612">MSSYARYARPALKNSVDVPLQTAFSDGNWPTVIRLADKRFKTFKDPYYEAIKISAEFQLDGTAEKCAVLVAIDALLKQKSAPDLDTLELYEWAARDFLEDIDYSDTLGPLRARWVKANPKSPAAVQCLQSCLEFWDLVSAQQIAATLDKTYLNSSDRRYMFWSVTLTFLLSVSPQCSEASRKVYSLLALRQLERAAEITEKSTKVEATDRGLLTEEEIYLYFRVLLAHGTKDAYIISLYSSKLGALSQLKAGRKVLFWEALDVLETWGKWDIISDLCRGALNLGLEGATPTFYVCDLRIWKKFALAASKAANEESALSEVKAILKKFIGMKTKANEMYKKNISLASLEIAFRLPATILNPSPDHKGLTSRVVQVGLFLENYFDRLSAFDDIKDFVAQFTFEESKTFMEHVVATMLAQSADKSKHIILKVLECKFRYLLATCPQTLSHHPSVVDGQKQDKPYQCRFCANLTSLPCEHCLKQVIIEAVDTHKQIAGDPELIGVIPKLDRDPRLDLAIVIGNALLKLASLRGQVSDVAPSPLRDVNPALYLQAVLLLDTQLKETPSDTGLRLLLVKLYLLLGCASYAYQIWIPMDVKRTIQDALSPIFFDRISTISPGMFQGSRPLMEPLRTYYSNSFRDSCPLRIWDAFSSGSYSSILDLTEYDSGLRRSCTLMMTQVEERRATRCYGGKLDGGIDDSPFTEDIVDGTTLVNKTDYGSFPNLESFHGPPIQDFVRLGPELSNQRAHLAFLTEQYLDLLAFKPPKDYKPAKANEVAIKDRNYILETLSRLSNSLTEFIHQKETAALLTAPEMTYYTVISLLSAGLLTSLSTSRADPVPKTLPLLSSSIRSAFASLRTSFLTTPSALPDTYYSLTNMHAMAYVRDTALAMKHSAAFVFGFHEKELARDRSGKSSLHKEAVAEMKALDAVAAKALVEIKRHIQKLKESLGEGGWLDRMLEWTFGADEDADGDGDEVAKAVSDVVGGHAGAEEWAGKVLESWRDGVKGWGMVKME</sequence>
<dbReference type="Pfam" id="PF09797">
    <property type="entry name" value="NatB_MDM20"/>
    <property type="match status" value="1"/>
</dbReference>
<organism evidence="2 3">
    <name type="scientific">Apodospora peruviana</name>
    <dbReference type="NCBI Taxonomy" id="516989"/>
    <lineage>
        <taxon>Eukaryota</taxon>
        <taxon>Fungi</taxon>
        <taxon>Dikarya</taxon>
        <taxon>Ascomycota</taxon>
        <taxon>Pezizomycotina</taxon>
        <taxon>Sordariomycetes</taxon>
        <taxon>Sordariomycetidae</taxon>
        <taxon>Sordariales</taxon>
        <taxon>Lasiosphaeriaceae</taxon>
        <taxon>Apodospora</taxon>
    </lineage>
</organism>
<protein>
    <submittedName>
        <fullName evidence="2">N-acetyltransferase B complex non catalytic subunit-domain-containing protein</fullName>
    </submittedName>
</protein>
<dbReference type="InterPro" id="IPR019183">
    <property type="entry name" value="NAA25_NatB_aux_su"/>
</dbReference>
<dbReference type="GO" id="GO:0031416">
    <property type="term" value="C:NatB complex"/>
    <property type="evidence" value="ECO:0007669"/>
    <property type="project" value="TreeGrafter"/>
</dbReference>
<evidence type="ECO:0000313" key="2">
    <source>
        <dbReference type="EMBL" id="KAK3321953.1"/>
    </source>
</evidence>
<evidence type="ECO:0000313" key="3">
    <source>
        <dbReference type="Proteomes" id="UP001283341"/>
    </source>
</evidence>